<sequence>MNEMSTTDNGNVVVTRGTFQSDDGQSLVTVQPKSPSSHTDSIREPVIPKIPFDDAHCERAWSSPLCMCTDEKRHWCCSFWCWPYFRYNLAMRLGETPFMPLIPCGAFALRVKVRTLFGIKGSILEDFATTLCCEPCTICQMTRELDHIGL</sequence>
<dbReference type="InterPro" id="IPR006461">
    <property type="entry name" value="PLAC_motif_containing"/>
</dbReference>
<protein>
    <recommendedName>
        <fullName evidence="4">Cornifelin</fullName>
    </recommendedName>
</protein>
<evidence type="ECO:0000256" key="1">
    <source>
        <dbReference type="ARBA" id="ARBA00009024"/>
    </source>
</evidence>
<keyword evidence="3" id="KW-1185">Reference proteome</keyword>
<dbReference type="Proteomes" id="UP001634394">
    <property type="component" value="Unassembled WGS sequence"/>
</dbReference>
<dbReference type="Pfam" id="PF04749">
    <property type="entry name" value="PLAC8"/>
    <property type="match status" value="1"/>
</dbReference>
<accession>A0ABD3VIR4</accession>
<gene>
    <name evidence="2" type="ORF">ACJMK2_007118</name>
</gene>
<evidence type="ECO:0000313" key="2">
    <source>
        <dbReference type="EMBL" id="KAL3861026.1"/>
    </source>
</evidence>
<comment type="caution">
    <text evidence="2">The sequence shown here is derived from an EMBL/GenBank/DDBJ whole genome shotgun (WGS) entry which is preliminary data.</text>
</comment>
<evidence type="ECO:0008006" key="4">
    <source>
        <dbReference type="Google" id="ProtNLM"/>
    </source>
</evidence>
<dbReference type="NCBIfam" id="TIGR01571">
    <property type="entry name" value="A_thal_Cys_rich"/>
    <property type="match status" value="1"/>
</dbReference>
<proteinExistence type="inferred from homology"/>
<reference evidence="2 3" key="1">
    <citation type="submission" date="2024-11" db="EMBL/GenBank/DDBJ databases">
        <title>Chromosome-level genome assembly of the freshwater bivalve Anodonta woodiana.</title>
        <authorList>
            <person name="Chen X."/>
        </authorList>
    </citation>
    <scope>NUCLEOTIDE SEQUENCE [LARGE SCALE GENOMIC DNA]</scope>
    <source>
        <strain evidence="2">MN2024</strain>
        <tissue evidence="2">Gills</tissue>
    </source>
</reference>
<evidence type="ECO:0000313" key="3">
    <source>
        <dbReference type="Proteomes" id="UP001634394"/>
    </source>
</evidence>
<dbReference type="EMBL" id="JBJQND010000011">
    <property type="protein sequence ID" value="KAL3861026.1"/>
    <property type="molecule type" value="Genomic_DNA"/>
</dbReference>
<name>A0ABD3VIR4_SINWO</name>
<dbReference type="AlphaFoldDB" id="A0ABD3VIR4"/>
<comment type="similarity">
    <text evidence="1">Belongs to the cornifelin family.</text>
</comment>
<dbReference type="PANTHER" id="PTHR15907">
    <property type="entry name" value="DUF614 FAMILY PROTEIN-RELATED"/>
    <property type="match status" value="1"/>
</dbReference>
<organism evidence="2 3">
    <name type="scientific">Sinanodonta woodiana</name>
    <name type="common">Chinese pond mussel</name>
    <name type="synonym">Anodonta woodiana</name>
    <dbReference type="NCBI Taxonomy" id="1069815"/>
    <lineage>
        <taxon>Eukaryota</taxon>
        <taxon>Metazoa</taxon>
        <taxon>Spiralia</taxon>
        <taxon>Lophotrochozoa</taxon>
        <taxon>Mollusca</taxon>
        <taxon>Bivalvia</taxon>
        <taxon>Autobranchia</taxon>
        <taxon>Heteroconchia</taxon>
        <taxon>Palaeoheterodonta</taxon>
        <taxon>Unionida</taxon>
        <taxon>Unionoidea</taxon>
        <taxon>Unionidae</taxon>
        <taxon>Unioninae</taxon>
        <taxon>Sinanodonta</taxon>
    </lineage>
</organism>